<keyword evidence="2" id="KW-1185">Reference proteome</keyword>
<dbReference type="SUPFAM" id="SSF46785">
    <property type="entry name" value="Winged helix' DNA-binding domain"/>
    <property type="match status" value="1"/>
</dbReference>
<dbReference type="Gene3D" id="1.10.10.10">
    <property type="entry name" value="Winged helix-like DNA-binding domain superfamily/Winged helix DNA-binding domain"/>
    <property type="match status" value="1"/>
</dbReference>
<proteinExistence type="predicted"/>
<name>A0A8J7Y847_9EURY</name>
<dbReference type="EMBL" id="JAHQXF010000004">
    <property type="protein sequence ID" value="MBV0926330.1"/>
    <property type="molecule type" value="Genomic_DNA"/>
</dbReference>
<dbReference type="RefSeq" id="WP_162319441.1">
    <property type="nucleotide sequence ID" value="NZ_JAHQXF010000004.1"/>
</dbReference>
<comment type="caution">
    <text evidence="1">The sequence shown here is derived from an EMBL/GenBank/DDBJ whole genome shotgun (WGS) entry which is preliminary data.</text>
</comment>
<evidence type="ECO:0000313" key="1">
    <source>
        <dbReference type="EMBL" id="MBV0926330.1"/>
    </source>
</evidence>
<gene>
    <name evidence="1" type="ORF">KTS45_19150</name>
</gene>
<reference evidence="1 2" key="1">
    <citation type="submission" date="2021-06" db="EMBL/GenBank/DDBJ databases">
        <title>New haloarchaea isolates fom saline soil.</title>
        <authorList>
            <person name="Duran-Viseras A."/>
            <person name="Sanchez-Porro C.S."/>
            <person name="Ventosa A."/>
        </authorList>
    </citation>
    <scope>NUCLEOTIDE SEQUENCE [LARGE SCALE GENOMIC DNA]</scope>
    <source>
        <strain evidence="1 2">JCM 183640</strain>
    </source>
</reference>
<dbReference type="OrthoDB" id="350804at2157"/>
<accession>A0A8J7Y847</accession>
<organism evidence="1 2">
    <name type="scientific">Haloarcula limicola</name>
    <dbReference type="NCBI Taxonomy" id="1429915"/>
    <lineage>
        <taxon>Archaea</taxon>
        <taxon>Methanobacteriati</taxon>
        <taxon>Methanobacteriota</taxon>
        <taxon>Stenosarchaea group</taxon>
        <taxon>Halobacteria</taxon>
        <taxon>Halobacteriales</taxon>
        <taxon>Haloarculaceae</taxon>
        <taxon>Haloarcula</taxon>
    </lineage>
</organism>
<sequence>MSKSKEPPTRRNTTLAELPPSAKLVLKVLEHADEKLTQQMLTDETYMPRRTTRHALRKLGQVGFVEEEVHFGDARKRLYSLTDEYTQHIEPCGVRDV</sequence>
<dbReference type="AlphaFoldDB" id="A0A8J7Y847"/>
<dbReference type="InterPro" id="IPR036388">
    <property type="entry name" value="WH-like_DNA-bd_sf"/>
</dbReference>
<protein>
    <submittedName>
        <fullName evidence="1">MarR family transcriptional regulator</fullName>
    </submittedName>
</protein>
<dbReference type="Proteomes" id="UP000766550">
    <property type="component" value="Unassembled WGS sequence"/>
</dbReference>
<evidence type="ECO:0000313" key="2">
    <source>
        <dbReference type="Proteomes" id="UP000766550"/>
    </source>
</evidence>
<dbReference type="InterPro" id="IPR036390">
    <property type="entry name" value="WH_DNA-bd_sf"/>
</dbReference>